<accession>A0ABC8YGQ8</accession>
<dbReference type="PROSITE" id="PS50144">
    <property type="entry name" value="MATH"/>
    <property type="match status" value="1"/>
</dbReference>
<dbReference type="PANTHER" id="PTHR26379">
    <property type="entry name" value="BTB/POZ AND MATH DOMAIN-CONTAINING PROTEIN 1"/>
    <property type="match status" value="1"/>
</dbReference>
<evidence type="ECO:0000259" key="3">
    <source>
        <dbReference type="PROSITE" id="PS50097"/>
    </source>
</evidence>
<dbReference type="EMBL" id="OZ075126">
    <property type="protein sequence ID" value="CAL4942501.1"/>
    <property type="molecule type" value="Genomic_DNA"/>
</dbReference>
<evidence type="ECO:0000313" key="6">
    <source>
        <dbReference type="Proteomes" id="UP001497457"/>
    </source>
</evidence>
<dbReference type="Gene3D" id="2.60.210.10">
    <property type="entry name" value="Apoptosis, Tumor Necrosis Factor Receptor Associated Protein 2, Chain A"/>
    <property type="match status" value="1"/>
</dbReference>
<comment type="pathway">
    <text evidence="1">Protein modification; protein ubiquitination.</text>
</comment>
<reference evidence="5" key="1">
    <citation type="submission" date="2024-10" db="EMBL/GenBank/DDBJ databases">
        <authorList>
            <person name="Ryan C."/>
        </authorList>
    </citation>
    <scope>NUCLEOTIDE SEQUENCE [LARGE SCALE GENOMIC DNA]</scope>
</reference>
<dbReference type="SMART" id="SM00225">
    <property type="entry name" value="BTB"/>
    <property type="match status" value="1"/>
</dbReference>
<dbReference type="InterPro" id="IPR000210">
    <property type="entry name" value="BTB/POZ_dom"/>
</dbReference>
<dbReference type="Pfam" id="PF22486">
    <property type="entry name" value="MATH_2"/>
    <property type="match status" value="1"/>
</dbReference>
<evidence type="ECO:0000313" key="5">
    <source>
        <dbReference type="EMBL" id="CAL4942501.1"/>
    </source>
</evidence>
<keyword evidence="6" id="KW-1185">Reference proteome</keyword>
<sequence>MATFYSASAIVGGTVTGQYVYQVDGYSRTKEIPNGKQIHSPAFWVGDCCWCISCYPNGAGPSCADYISVFLNLVDAITKPKVRPRFSLLDKEGKPVPGHSRHTEVGEYLVVGARHGFNDFIKREFLEASEHLLDDCFRIRCDFSVPASIRTEDREPPLSDLQRHFGDLLMAKDGTDITFRVGAETFSAHRCVLAARSPVFRAEFFGVTREGTTTTTTTTGDCIQIDDMLAHVFEALLHFIYTDSLPEMAGLEESTMAEHLLVAADRYGMQRLKLICEEKLSRDVDENTVAKMLRLAVQNHCHKLKETCIEFLKDPPSLDVIMATDDGLFEFVAIRCPVLLKELWAYEDDPIHDDLLMCL</sequence>
<dbReference type="InterPro" id="IPR011333">
    <property type="entry name" value="SKP1/BTB/POZ_sf"/>
</dbReference>
<protein>
    <submittedName>
        <fullName evidence="5">Uncharacterized protein</fullName>
    </submittedName>
</protein>
<dbReference type="InterPro" id="IPR056423">
    <property type="entry name" value="BACK_BPM_SPOP"/>
</dbReference>
<dbReference type="InterPro" id="IPR045005">
    <property type="entry name" value="BPM1-6"/>
</dbReference>
<dbReference type="SUPFAM" id="SSF54695">
    <property type="entry name" value="POZ domain"/>
    <property type="match status" value="1"/>
</dbReference>
<comment type="similarity">
    <text evidence="2">Belongs to the Tdpoz family.</text>
</comment>
<dbReference type="Pfam" id="PF24570">
    <property type="entry name" value="BACK_BPM_SPOP"/>
    <property type="match status" value="1"/>
</dbReference>
<dbReference type="PANTHER" id="PTHR26379:SF422">
    <property type="entry name" value="BTB DOMAIN-CONTAINING PROTEIN"/>
    <property type="match status" value="1"/>
</dbReference>
<name>A0ABC8YGQ8_9POAL</name>
<organism evidence="5 6">
    <name type="scientific">Urochloa decumbens</name>
    <dbReference type="NCBI Taxonomy" id="240449"/>
    <lineage>
        <taxon>Eukaryota</taxon>
        <taxon>Viridiplantae</taxon>
        <taxon>Streptophyta</taxon>
        <taxon>Embryophyta</taxon>
        <taxon>Tracheophyta</taxon>
        <taxon>Spermatophyta</taxon>
        <taxon>Magnoliopsida</taxon>
        <taxon>Liliopsida</taxon>
        <taxon>Poales</taxon>
        <taxon>Poaceae</taxon>
        <taxon>PACMAD clade</taxon>
        <taxon>Panicoideae</taxon>
        <taxon>Panicodae</taxon>
        <taxon>Paniceae</taxon>
        <taxon>Melinidinae</taxon>
        <taxon>Urochloa</taxon>
    </lineage>
</organism>
<dbReference type="InterPro" id="IPR008974">
    <property type="entry name" value="TRAF-like"/>
</dbReference>
<feature type="domain" description="BTB" evidence="3">
    <location>
        <begin position="175"/>
        <end position="249"/>
    </location>
</feature>
<dbReference type="Gene3D" id="3.30.710.10">
    <property type="entry name" value="Potassium Channel Kv1.1, Chain A"/>
    <property type="match status" value="1"/>
</dbReference>
<dbReference type="Pfam" id="PF00651">
    <property type="entry name" value="BTB"/>
    <property type="match status" value="1"/>
</dbReference>
<feature type="domain" description="MATH" evidence="4">
    <location>
        <begin position="16"/>
        <end position="143"/>
    </location>
</feature>
<evidence type="ECO:0000259" key="4">
    <source>
        <dbReference type="PROSITE" id="PS50144"/>
    </source>
</evidence>
<dbReference type="Proteomes" id="UP001497457">
    <property type="component" value="Chromosome 16b"/>
</dbReference>
<dbReference type="AlphaFoldDB" id="A0ABC8YGQ8"/>
<evidence type="ECO:0000256" key="2">
    <source>
        <dbReference type="ARBA" id="ARBA00010846"/>
    </source>
</evidence>
<evidence type="ECO:0000256" key="1">
    <source>
        <dbReference type="ARBA" id="ARBA00004906"/>
    </source>
</evidence>
<dbReference type="CDD" id="cd18280">
    <property type="entry name" value="BTB_POZ_BPM_plant"/>
    <property type="match status" value="1"/>
</dbReference>
<dbReference type="InterPro" id="IPR002083">
    <property type="entry name" value="MATH/TRAF_dom"/>
</dbReference>
<dbReference type="PROSITE" id="PS50097">
    <property type="entry name" value="BTB"/>
    <property type="match status" value="1"/>
</dbReference>
<gene>
    <name evidence="5" type="ORF">URODEC1_LOCUS33621</name>
</gene>
<proteinExistence type="inferred from homology"/>
<dbReference type="SUPFAM" id="SSF49599">
    <property type="entry name" value="TRAF domain-like"/>
    <property type="match status" value="1"/>
</dbReference>
<dbReference type="CDD" id="cd00121">
    <property type="entry name" value="MATH"/>
    <property type="match status" value="1"/>
</dbReference>